<keyword evidence="1" id="KW-1133">Transmembrane helix</keyword>
<name>A0ABU7ME42_9ACTN</name>
<keyword evidence="1" id="KW-0812">Transmembrane</keyword>
<evidence type="ECO:0000313" key="3">
    <source>
        <dbReference type="Proteomes" id="UP001347146"/>
    </source>
</evidence>
<dbReference type="EMBL" id="JAZDUF010000003">
    <property type="protein sequence ID" value="MEE3851369.1"/>
    <property type="molecule type" value="Genomic_DNA"/>
</dbReference>
<keyword evidence="1" id="KW-0472">Membrane</keyword>
<protein>
    <recommendedName>
        <fullName evidence="4">Cation transporter</fullName>
    </recommendedName>
</protein>
<accession>A0ABU7ME42</accession>
<organism evidence="2 3">
    <name type="scientific">Gordonia sesuvii</name>
    <dbReference type="NCBI Taxonomy" id="3116777"/>
    <lineage>
        <taxon>Bacteria</taxon>
        <taxon>Bacillati</taxon>
        <taxon>Actinomycetota</taxon>
        <taxon>Actinomycetes</taxon>
        <taxon>Mycobacteriales</taxon>
        <taxon>Gordoniaceae</taxon>
        <taxon>Gordonia</taxon>
    </lineage>
</organism>
<gene>
    <name evidence="2" type="ORF">VZC37_13570</name>
</gene>
<keyword evidence="3" id="KW-1185">Reference proteome</keyword>
<dbReference type="RefSeq" id="WP_330433077.1">
    <property type="nucleotide sequence ID" value="NZ_JAZDUF010000003.1"/>
</dbReference>
<evidence type="ECO:0000256" key="1">
    <source>
        <dbReference type="SAM" id="Phobius"/>
    </source>
</evidence>
<feature type="transmembrane region" description="Helical" evidence="1">
    <location>
        <begin position="38"/>
        <end position="55"/>
    </location>
</feature>
<evidence type="ECO:0000313" key="2">
    <source>
        <dbReference type="EMBL" id="MEE3851369.1"/>
    </source>
</evidence>
<comment type="caution">
    <text evidence="2">The sequence shown here is derived from an EMBL/GenBank/DDBJ whole genome shotgun (WGS) entry which is preliminary data.</text>
</comment>
<proteinExistence type="predicted"/>
<reference evidence="2 3" key="1">
    <citation type="submission" date="2024-01" db="EMBL/GenBank/DDBJ databases">
        <title>Draft genome sequence of Gordonia sp. LSe1-13.</title>
        <authorList>
            <person name="Suphannarot A."/>
            <person name="Mingma R."/>
        </authorList>
    </citation>
    <scope>NUCLEOTIDE SEQUENCE [LARGE SCALE GENOMIC DNA]</scope>
    <source>
        <strain evidence="2 3">LSe1-13</strain>
    </source>
</reference>
<dbReference type="Proteomes" id="UP001347146">
    <property type="component" value="Unassembled WGS sequence"/>
</dbReference>
<sequence length="153" mass="16679">MSWRAGALLSLMVAVGGVVAVVMRRSEAESAAAYVDPVLVLIASAAIAPMAISLLRQGLRELMEAAPPAELRATIEAAAAAAASEYDLPDPIVRATRLGRRLYVEVDFLVQPGVWRVEDEDRVRRFVVDRLESSDYQLWATVELSTDPTLIED</sequence>
<evidence type="ECO:0008006" key="4">
    <source>
        <dbReference type="Google" id="ProtNLM"/>
    </source>
</evidence>